<keyword evidence="2" id="KW-0472">Membrane</keyword>
<feature type="compositionally biased region" description="Basic residues" evidence="1">
    <location>
        <begin position="124"/>
        <end position="134"/>
    </location>
</feature>
<protein>
    <submittedName>
        <fullName evidence="3">Uncharacterized protein</fullName>
    </submittedName>
</protein>
<accession>A0A1D6LF28</accession>
<evidence type="ECO:0000256" key="1">
    <source>
        <dbReference type="SAM" id="MobiDB-lite"/>
    </source>
</evidence>
<feature type="region of interest" description="Disordered" evidence="1">
    <location>
        <begin position="111"/>
        <end position="134"/>
    </location>
</feature>
<evidence type="ECO:0000256" key="2">
    <source>
        <dbReference type="SAM" id="Phobius"/>
    </source>
</evidence>
<dbReference type="PANTHER" id="PTHR35297">
    <property type="entry name" value="PROTEIN, PUTATIVE-RELATED"/>
    <property type="match status" value="1"/>
</dbReference>
<keyword evidence="2" id="KW-1133">Transmembrane helix</keyword>
<feature type="region of interest" description="Disordered" evidence="1">
    <location>
        <begin position="1"/>
        <end position="24"/>
    </location>
</feature>
<feature type="transmembrane region" description="Helical" evidence="2">
    <location>
        <begin position="45"/>
        <end position="63"/>
    </location>
</feature>
<evidence type="ECO:0000313" key="3">
    <source>
        <dbReference type="EMBL" id="AQK78547.1"/>
    </source>
</evidence>
<dbReference type="KEGG" id="zma:103629128"/>
<dbReference type="EMBL" id="CM000782">
    <property type="protein sequence ID" value="AQK78547.1"/>
    <property type="molecule type" value="Genomic_DNA"/>
</dbReference>
<dbReference type="OMA" id="KEDPRRH"/>
<dbReference type="PaxDb" id="4577-GRMZM2G037500_P01"/>
<gene>
    <name evidence="3" type="ORF">ZEAMMB73_Zm00001d035225</name>
</gene>
<dbReference type="InParanoid" id="A0A1D6LF28"/>
<reference evidence="3" key="1">
    <citation type="submission" date="2015-12" db="EMBL/GenBank/DDBJ databases">
        <title>Update maize B73 reference genome by single molecule sequencing technologies.</title>
        <authorList>
            <consortium name="Maize Genome Sequencing Project"/>
            <person name="Ware D."/>
        </authorList>
    </citation>
    <scope>NUCLEOTIDE SEQUENCE</scope>
    <source>
        <tissue evidence="3">Seedling</tissue>
    </source>
</reference>
<name>A0A1D6LF28_MAIZE</name>
<sequence>MQRLSLGSPAGKNSRLSVAADEEAEATDEKAAKAMVRARALNRSIHLVPVLTLLCFLVLFLLSHDPSAALTDSPVLAAATTVTVTARPLEAAVVAGGADATVASSGVYRRLKEDPRQQQQQQPHGRRLGMSRRR</sequence>
<keyword evidence="2" id="KW-0812">Transmembrane</keyword>
<dbReference type="PANTHER" id="PTHR35297:SF2">
    <property type="entry name" value="PROTEIN, PUTATIVE-RELATED"/>
    <property type="match status" value="1"/>
</dbReference>
<dbReference type="eggNOG" id="ENOG502R73Y">
    <property type="taxonomic scope" value="Eukaryota"/>
</dbReference>
<dbReference type="AlphaFoldDB" id="A0A1D6LF28"/>
<organism evidence="3">
    <name type="scientific">Zea mays</name>
    <name type="common">Maize</name>
    <dbReference type="NCBI Taxonomy" id="4577"/>
    <lineage>
        <taxon>Eukaryota</taxon>
        <taxon>Viridiplantae</taxon>
        <taxon>Streptophyta</taxon>
        <taxon>Embryophyta</taxon>
        <taxon>Tracheophyta</taxon>
        <taxon>Spermatophyta</taxon>
        <taxon>Magnoliopsida</taxon>
        <taxon>Liliopsida</taxon>
        <taxon>Poales</taxon>
        <taxon>Poaceae</taxon>
        <taxon>PACMAD clade</taxon>
        <taxon>Panicoideae</taxon>
        <taxon>Andropogonodae</taxon>
        <taxon>Andropogoneae</taxon>
        <taxon>Tripsacinae</taxon>
        <taxon>Zea</taxon>
    </lineage>
</organism>
<proteinExistence type="predicted"/>